<organism evidence="1 2">
    <name type="scientific">Tunturiibacter lichenicola</name>
    <dbReference type="NCBI Taxonomy" id="2051959"/>
    <lineage>
        <taxon>Bacteria</taxon>
        <taxon>Pseudomonadati</taxon>
        <taxon>Acidobacteriota</taxon>
        <taxon>Terriglobia</taxon>
        <taxon>Terriglobales</taxon>
        <taxon>Acidobacteriaceae</taxon>
        <taxon>Tunturiibacter</taxon>
    </lineage>
</organism>
<evidence type="ECO:0000313" key="1">
    <source>
        <dbReference type="EMBL" id="MBB5344579.1"/>
    </source>
</evidence>
<dbReference type="InterPro" id="IPR008979">
    <property type="entry name" value="Galactose-bd-like_sf"/>
</dbReference>
<dbReference type="AlphaFoldDB" id="A0A7W8JB00"/>
<dbReference type="Proteomes" id="UP000569092">
    <property type="component" value="Unassembled WGS sequence"/>
</dbReference>
<protein>
    <submittedName>
        <fullName evidence="1">Uncharacterized protein</fullName>
    </submittedName>
</protein>
<reference evidence="1 2" key="1">
    <citation type="submission" date="2020-08" db="EMBL/GenBank/DDBJ databases">
        <title>Genomic Encyclopedia of Type Strains, Phase IV (KMG-V): Genome sequencing to study the core and pangenomes of soil and plant-associated prokaryotes.</title>
        <authorList>
            <person name="Whitman W."/>
        </authorList>
    </citation>
    <scope>NUCLEOTIDE SEQUENCE [LARGE SCALE GENOMIC DNA]</scope>
    <source>
        <strain evidence="1 2">M8US30</strain>
    </source>
</reference>
<comment type="caution">
    <text evidence="1">The sequence shown here is derived from an EMBL/GenBank/DDBJ whole genome shotgun (WGS) entry which is preliminary data.</text>
</comment>
<sequence length="108" mass="12596">MGHKANTILLVDFDHRPSTSLNGDWRTIVDQYSTSIYTLIRSFAKMTSSWMPPSIQNGHPQDYNFANAATLRVPGYWNTQRPELLYYEGPIWYEKVQLAKKMRIMVEP</sequence>
<accession>A0A7W8JB00</accession>
<dbReference type="EMBL" id="JACHDZ010000004">
    <property type="protein sequence ID" value="MBB5344579.1"/>
    <property type="molecule type" value="Genomic_DNA"/>
</dbReference>
<dbReference type="SUPFAM" id="SSF49785">
    <property type="entry name" value="Galactose-binding domain-like"/>
    <property type="match status" value="1"/>
</dbReference>
<gene>
    <name evidence="1" type="ORF">HDF10_002565</name>
</gene>
<dbReference type="Gene3D" id="2.60.120.260">
    <property type="entry name" value="Galactose-binding domain-like"/>
    <property type="match status" value="1"/>
</dbReference>
<evidence type="ECO:0000313" key="2">
    <source>
        <dbReference type="Proteomes" id="UP000569092"/>
    </source>
</evidence>
<proteinExistence type="predicted"/>
<name>A0A7W8JB00_9BACT</name>